<organism evidence="1 2">
    <name type="scientific">Amphibiibacter pelophylacis</name>
    <dbReference type="NCBI Taxonomy" id="1799477"/>
    <lineage>
        <taxon>Bacteria</taxon>
        <taxon>Pseudomonadati</taxon>
        <taxon>Pseudomonadota</taxon>
        <taxon>Betaproteobacteria</taxon>
        <taxon>Burkholderiales</taxon>
        <taxon>Sphaerotilaceae</taxon>
        <taxon>Amphibiibacter</taxon>
    </lineage>
</organism>
<dbReference type="EMBL" id="JAWDIE010000005">
    <property type="protein sequence ID" value="MEJ7137636.1"/>
    <property type="molecule type" value="Genomic_DNA"/>
</dbReference>
<name>A0ACC6P0C2_9BURK</name>
<evidence type="ECO:0000313" key="2">
    <source>
        <dbReference type="Proteomes" id="UP001364695"/>
    </source>
</evidence>
<reference evidence="1" key="1">
    <citation type="submission" date="2023-10" db="EMBL/GenBank/DDBJ databases">
        <title>Amphibacter perezi, gen. nov., sp. nov. a novel taxa of the family Comamonadaceae, class Betaproteobacteria isolated from the skin microbiota of Pelophylax perezi from different populations.</title>
        <authorList>
            <person name="Costa S."/>
            <person name="Proenca D.N."/>
            <person name="Lopes I."/>
            <person name="Morais P.V."/>
        </authorList>
    </citation>
    <scope>NUCLEOTIDE SEQUENCE</scope>
    <source>
        <strain evidence="1">SL12-8</strain>
    </source>
</reference>
<sequence>MPTLLLVCEDLDQTPEWNDLLTRFNRDSPSSPQVLACGWHQARRTLHDLRQRSAGPAWVVLQTRRAQPWQWHVLDEVLQPLQDSDGSAPASVLPMTARSYSGGRARLPGQAAKPPPELQRVMENVPALHWVSAGQTGRSPLAASVSSKAVGLRSQPTPGQWHPGLLSQRRREVFELMVDLFYYKEIARRLGISAETVKDHARGILEACDCRDRVELVSRWAEWLRQQNRAQPGS</sequence>
<keyword evidence="2" id="KW-1185">Reference proteome</keyword>
<comment type="caution">
    <text evidence="1">The sequence shown here is derived from an EMBL/GenBank/DDBJ whole genome shotgun (WGS) entry which is preliminary data.</text>
</comment>
<proteinExistence type="predicted"/>
<dbReference type="Proteomes" id="UP001364695">
    <property type="component" value="Unassembled WGS sequence"/>
</dbReference>
<protein>
    <submittedName>
        <fullName evidence="1">LuxR C-terminal-related transcriptional regulator</fullName>
    </submittedName>
</protein>
<gene>
    <name evidence="1" type="ORF">RV045_04210</name>
</gene>
<evidence type="ECO:0000313" key="1">
    <source>
        <dbReference type="EMBL" id="MEJ7137636.1"/>
    </source>
</evidence>
<accession>A0ACC6P0C2</accession>